<feature type="transmembrane region" description="Helical" evidence="2">
    <location>
        <begin position="98"/>
        <end position="117"/>
    </location>
</feature>
<dbReference type="Proteomes" id="UP000473648">
    <property type="component" value="Unassembled WGS sequence"/>
</dbReference>
<name>A0A6L5GQL3_9FIRM</name>
<reference evidence="3" key="1">
    <citation type="journal article" date="2020" name="Appl. Environ. Microbiol.">
        <title>Medium-Chain Fatty Acid Synthesis by 'Candidatus Weimeria bifida' gen. nov., sp. nov., and 'Candidatus Pseudoramibacter fermentans' sp. nov.</title>
        <authorList>
            <person name="Scarborough M.J."/>
            <person name="Myers K.S."/>
            <person name="Donohue T.J."/>
            <person name="Noguera D.R."/>
        </authorList>
    </citation>
    <scope>NUCLEOTIDE SEQUENCE</scope>
    <source>
        <strain evidence="3">EUB1.1</strain>
    </source>
</reference>
<feature type="transmembrane region" description="Helical" evidence="2">
    <location>
        <begin position="9"/>
        <end position="30"/>
    </location>
</feature>
<keyword evidence="4" id="KW-1185">Reference proteome</keyword>
<feature type="region of interest" description="Disordered" evidence="1">
    <location>
        <begin position="181"/>
        <end position="352"/>
    </location>
</feature>
<organism evidence="3 4">
    <name type="scientific">Candidatus Pseudoramibacter fermentans</name>
    <dbReference type="NCBI Taxonomy" id="2594427"/>
    <lineage>
        <taxon>Bacteria</taxon>
        <taxon>Bacillati</taxon>
        <taxon>Bacillota</taxon>
        <taxon>Clostridia</taxon>
        <taxon>Eubacteriales</taxon>
        <taxon>Eubacteriaceae</taxon>
        <taxon>Pseudoramibacter</taxon>
    </lineage>
</organism>
<dbReference type="EMBL" id="VOGB01000004">
    <property type="protein sequence ID" value="MQM72514.1"/>
    <property type="molecule type" value="Genomic_DNA"/>
</dbReference>
<feature type="compositionally biased region" description="Low complexity" evidence="1">
    <location>
        <begin position="290"/>
        <end position="310"/>
    </location>
</feature>
<feature type="compositionally biased region" description="Acidic residues" evidence="1">
    <location>
        <begin position="208"/>
        <end position="217"/>
    </location>
</feature>
<protein>
    <submittedName>
        <fullName evidence="3">Uncharacterized protein</fullName>
    </submittedName>
</protein>
<comment type="caution">
    <text evidence="3">The sequence shown here is derived from an EMBL/GenBank/DDBJ whole genome shotgun (WGS) entry which is preliminary data.</text>
</comment>
<evidence type="ECO:0000256" key="2">
    <source>
        <dbReference type="SAM" id="Phobius"/>
    </source>
</evidence>
<keyword evidence="2" id="KW-1133">Transmembrane helix</keyword>
<gene>
    <name evidence="3" type="ORF">FRC53_03620</name>
</gene>
<evidence type="ECO:0000256" key="1">
    <source>
        <dbReference type="SAM" id="MobiDB-lite"/>
    </source>
</evidence>
<feature type="compositionally biased region" description="Acidic residues" evidence="1">
    <location>
        <begin position="226"/>
        <end position="254"/>
    </location>
</feature>
<sequence>MTDQKSRRWLLYIFDCIALAVGNFGMLGISKFIFNAEVRTDLATIVLFMLCIRLLIVALGDFTGFCDKLWHTVMIVAIEEAAVVIVEYVMVYGLSQRFLIMTAAADLILVMLVHILWRRRQRKAVPADAAGDAVQTDTGGEALEGVLAAEEEAAADEAAAAEDDKDHKVSWLLRGSVLDDADEADEASEASDAADQTEASGSGTALDWLDDDDEDFGSEGSGLFTPEDDDLEADEGAEDSQEDEPEAAIDEGAPEQETASEQSAAPVFDDSEAASETAEIEDAEEEEPASEPTTTEAESEAPAAEETAAPETEKVLDEPEQAESESAAPEVEAAPEPEDQTAQQEATYRDVEDDLNDFIDVLSAEVSDDVYTEVSARLKASLERLLAFRTDEPFVSTSRELIGQLDGTKSKGDLTTAAIDNVIAVAQQIESIDQVENVIEAPAATAEKPVEAHRVKKSDYNIQDDEILLDSGDSEIIISKEDLEHIRNYMKNHRKSK</sequence>
<proteinExistence type="predicted"/>
<evidence type="ECO:0000313" key="3">
    <source>
        <dbReference type="EMBL" id="MQM72514.1"/>
    </source>
</evidence>
<feature type="transmembrane region" description="Helical" evidence="2">
    <location>
        <begin position="42"/>
        <end position="62"/>
    </location>
</feature>
<dbReference type="AlphaFoldDB" id="A0A6L5GQL3"/>
<keyword evidence="2" id="KW-0812">Transmembrane</keyword>
<feature type="transmembrane region" description="Helical" evidence="2">
    <location>
        <begin position="69"/>
        <end position="92"/>
    </location>
</feature>
<accession>A0A6L5GQL3</accession>
<evidence type="ECO:0000313" key="4">
    <source>
        <dbReference type="Proteomes" id="UP000473648"/>
    </source>
</evidence>
<feature type="compositionally biased region" description="Acidic residues" evidence="1">
    <location>
        <begin position="269"/>
        <end position="289"/>
    </location>
</feature>
<keyword evidence="2" id="KW-0472">Membrane</keyword>